<reference evidence="2" key="1">
    <citation type="journal article" date="2024" name="Gigascience">
        <title>Chromosome-level genome of the poultry shaft louse Menopon gallinae provides insight into the host-switching and adaptive evolution of parasitic lice.</title>
        <authorList>
            <person name="Xu Y."/>
            <person name="Ma L."/>
            <person name="Liu S."/>
            <person name="Liang Y."/>
            <person name="Liu Q."/>
            <person name="He Z."/>
            <person name="Tian L."/>
            <person name="Duan Y."/>
            <person name="Cai W."/>
            <person name="Li H."/>
            <person name="Song F."/>
        </authorList>
    </citation>
    <scope>NUCLEOTIDE SEQUENCE</scope>
    <source>
        <strain evidence="2">Cailab_2023a</strain>
    </source>
</reference>
<accession>A0AAW2H7T2</accession>
<keyword evidence="1" id="KW-0732">Signal</keyword>
<feature type="signal peptide" evidence="1">
    <location>
        <begin position="1"/>
        <end position="27"/>
    </location>
</feature>
<proteinExistence type="predicted"/>
<gene>
    <name evidence="2" type="ORF">PYX00_011446</name>
</gene>
<comment type="caution">
    <text evidence="2">The sequence shown here is derived from an EMBL/GenBank/DDBJ whole genome shotgun (WGS) entry which is preliminary data.</text>
</comment>
<feature type="chain" id="PRO_5043363074" evidence="1">
    <location>
        <begin position="28"/>
        <end position="158"/>
    </location>
</feature>
<evidence type="ECO:0000313" key="2">
    <source>
        <dbReference type="EMBL" id="KAL0265731.1"/>
    </source>
</evidence>
<organism evidence="2">
    <name type="scientific">Menopon gallinae</name>
    <name type="common">poultry shaft louse</name>
    <dbReference type="NCBI Taxonomy" id="328185"/>
    <lineage>
        <taxon>Eukaryota</taxon>
        <taxon>Metazoa</taxon>
        <taxon>Ecdysozoa</taxon>
        <taxon>Arthropoda</taxon>
        <taxon>Hexapoda</taxon>
        <taxon>Insecta</taxon>
        <taxon>Pterygota</taxon>
        <taxon>Neoptera</taxon>
        <taxon>Paraneoptera</taxon>
        <taxon>Psocodea</taxon>
        <taxon>Troctomorpha</taxon>
        <taxon>Phthiraptera</taxon>
        <taxon>Amblycera</taxon>
        <taxon>Menoponidae</taxon>
        <taxon>Menopon</taxon>
    </lineage>
</organism>
<name>A0AAW2H7T2_9NEOP</name>
<sequence>MECRKSLNLSNKKLVSLLVDLCLLAAGGKNDMEEEPDRVCLTKGYNDAVETVNKKTKPWDELPAHYYSFNVPHPVSSVSLAGAQMCRENAENMQQMHVKKHPDAGSPVTERDRKNISQSLDEVWRATSEGEYRTPYKRSKWEDSRVLIILTVAGLAQD</sequence>
<protein>
    <submittedName>
        <fullName evidence="2">Uncharacterized protein</fullName>
    </submittedName>
</protein>
<dbReference type="AlphaFoldDB" id="A0AAW2H7T2"/>
<dbReference type="EMBL" id="JARGDH010000006">
    <property type="protein sequence ID" value="KAL0265731.1"/>
    <property type="molecule type" value="Genomic_DNA"/>
</dbReference>
<evidence type="ECO:0000256" key="1">
    <source>
        <dbReference type="SAM" id="SignalP"/>
    </source>
</evidence>